<protein>
    <submittedName>
        <fullName evidence="2">(Perigord truffle) hypothetical protein</fullName>
    </submittedName>
</protein>
<evidence type="ECO:0000313" key="3">
    <source>
        <dbReference type="Proteomes" id="UP000006911"/>
    </source>
</evidence>
<dbReference type="PANTHER" id="PTHR15600">
    <property type="entry name" value="SACSIN"/>
    <property type="match status" value="1"/>
</dbReference>
<evidence type="ECO:0000259" key="1">
    <source>
        <dbReference type="Pfam" id="PF25794"/>
    </source>
</evidence>
<proteinExistence type="predicted"/>
<name>D5GLQ0_TUBMM</name>
<dbReference type="InParanoid" id="D5GLQ0"/>
<dbReference type="KEGG" id="tml:GSTUM_00010310001"/>
<dbReference type="Gene3D" id="3.30.565.10">
    <property type="entry name" value="Histidine kinase-like ATPase, C-terminal domain"/>
    <property type="match status" value="1"/>
</dbReference>
<dbReference type="PANTHER" id="PTHR15600:SF42">
    <property type="entry name" value="SACSIN"/>
    <property type="match status" value="1"/>
</dbReference>
<organism evidence="2 3">
    <name type="scientific">Tuber melanosporum (strain Mel28)</name>
    <name type="common">Perigord black truffle</name>
    <dbReference type="NCBI Taxonomy" id="656061"/>
    <lineage>
        <taxon>Eukaryota</taxon>
        <taxon>Fungi</taxon>
        <taxon>Dikarya</taxon>
        <taxon>Ascomycota</taxon>
        <taxon>Pezizomycotina</taxon>
        <taxon>Pezizomycetes</taxon>
        <taxon>Pezizales</taxon>
        <taxon>Tuberaceae</taxon>
        <taxon>Tuber</taxon>
    </lineage>
</organism>
<sequence>MPVAPQRNNAQGQSLTVLLRNIISEYPAGGGVLRELCQNADDAGADAIEFVLDTRQHPTENLLHKDLAEFQGISLLAYNNMPFSQKDFASLMRIGDSGKAKDLTSTGKFGRGFNSVYNWTDNPSIISGTSLLLLDPHKTWSSEIGCPGGPLYDFVANSNEPEIRNQLSAYDSVLKSYDTPFEGTIIRLPLRNEAQAIKSEIVEDNLSTSQKDIEDVFQLFSSELVESLLFLRNLRSITLRIGDAIIAKAESTVPNERKNETGENPVNEGYRQVFVEQSKEHYESDFMMDIKITRSAGPDTAPSETKVKYAISHHLRKSTEDENLQIWARRHKLFPWVAIANPLDKTPDFDGRLFTTLPLPIQTKHPAHIHGIFSITPDRSNIHSGGDTTMSANSSTRLGAQWNQWLLHECVPHAWVRNLEFIRDENLSPGWDFWPAGKQGEWGQLWMGILGAVFKEAVECNLELLPTVSGAVKPAQQVAFTLGIPEDLHFSFRDAGARVVFPPADRRTEISALRHQELGLEYLSPFTARRHLTTIKDSDALLRLDIKPRMVLLDYILSDFQAQDFGSCEAPLIPLSDGTFRGFEMPASRDDRIFIARDRIEEDLFRKSPERTVKTRALSKQSRETLVRLISEIEKHTRIKAWSVEDAAQYCSSCEFDGIVETMPVVKIDKPGFDNFIELFWEWILKAKRRGAGNSALVNALKDLWLIPLGRHMFQRIGTTSEYPVLNVSANRGIGSFLRQAESAIANRFKPEILYLYTGGGFPRATMVLQELGIVKDYDDRASLMKWLEVTVNDFAEKLDHAEKMELIRHLSDLSRGCAASERSCMQLTVRKLPIFQEANNSRPEKRPWISIANDGPNSLTTYVGVENLPITLDTPQHVFIDTRHYELKELVSHLQLFKCPSLSEILRDHVVPGISETGTPSDKRRMGFIGFALDHFKSLSAEALSALSAKEIVPVSTEKLKRPKDTVSGKHVAALYFDDEERCPAKDFEKAYRDALVCLGISDAITDQVILERIHSYSSSARPHDAINDKVSTLFSRGKPPTQPLSKEGMELRWIPAISLEGELGLFNTLQCRPASFQDLCNYSMPIMKFRIRPAWEKWLGWDGKLTVEQMSKQLQGAKKKGDRASLANLIEYWYEIYSLGKAGSAVDTELELDSQKWIPGSSGGFFSPTEIFFAGAKHLPPYYDQVCERFPENKSNVKRFLTHIGVKPAPTFEQLKELQDRISTEGPLSAQDLDVALYIVEQVAERHNKKKDQNPISDFKAPDQDGVMRTFSELTASGSDVPLSLTNRPTLHPRISESTTKKLGLPTVEDRILASLNDPCFEQDFSQTQSPKAVIKDTLQRYSVESTFSEYLANAEDFMDEEGKSATRIDWIIDHSTDYPTEKLIDPRLEAVQGKALFCYNDGVFTDQDFKSIIDVGIGSKGLDYSKIGKFGKGALTM</sequence>
<dbReference type="eggNOG" id="ENOG502QQPY">
    <property type="taxonomic scope" value="Eukaryota"/>
</dbReference>
<dbReference type="Proteomes" id="UP000006911">
    <property type="component" value="Unassembled WGS sequence"/>
</dbReference>
<evidence type="ECO:0000313" key="2">
    <source>
        <dbReference type="EMBL" id="CAZ85443.1"/>
    </source>
</evidence>
<accession>D5GLQ0</accession>
<keyword evidence="3" id="KW-1185">Reference proteome</keyword>
<dbReference type="InterPro" id="IPR052972">
    <property type="entry name" value="Sacsin_chaperone_reg"/>
</dbReference>
<dbReference type="InterPro" id="IPR036890">
    <property type="entry name" value="HATPase_C_sf"/>
</dbReference>
<dbReference type="GO" id="GO:0030544">
    <property type="term" value="F:Hsp70 protein binding"/>
    <property type="evidence" value="ECO:0007669"/>
    <property type="project" value="TreeGrafter"/>
</dbReference>
<feature type="domain" description="Sacsin/Nov" evidence="1">
    <location>
        <begin position="1336"/>
        <end position="1436"/>
    </location>
</feature>
<dbReference type="HOGENOM" id="CLU_251911_0_0_1"/>
<dbReference type="NCBIfam" id="NF047352">
    <property type="entry name" value="P_loop_sacsin"/>
    <property type="match status" value="1"/>
</dbReference>
<dbReference type="SUPFAM" id="SSF55874">
    <property type="entry name" value="ATPase domain of HSP90 chaperone/DNA topoisomerase II/histidine kinase"/>
    <property type="match status" value="1"/>
</dbReference>
<dbReference type="InterPro" id="IPR058210">
    <property type="entry name" value="SACS/Nov_dom"/>
</dbReference>
<dbReference type="RefSeq" id="XP_002841252.1">
    <property type="nucleotide sequence ID" value="XM_002841206.1"/>
</dbReference>
<dbReference type="STRING" id="656061.D5GLQ0"/>
<reference evidence="2 3" key="1">
    <citation type="journal article" date="2010" name="Nature">
        <title>Perigord black truffle genome uncovers evolutionary origins and mechanisms of symbiosis.</title>
        <authorList>
            <person name="Martin F."/>
            <person name="Kohler A."/>
            <person name="Murat C."/>
            <person name="Balestrini R."/>
            <person name="Coutinho P.M."/>
            <person name="Jaillon O."/>
            <person name="Montanini B."/>
            <person name="Morin E."/>
            <person name="Noel B."/>
            <person name="Percudani R."/>
            <person name="Porcel B."/>
            <person name="Rubini A."/>
            <person name="Amicucci A."/>
            <person name="Amselem J."/>
            <person name="Anthouard V."/>
            <person name="Arcioni S."/>
            <person name="Artiguenave F."/>
            <person name="Aury J.M."/>
            <person name="Ballario P."/>
            <person name="Bolchi A."/>
            <person name="Brenna A."/>
            <person name="Brun A."/>
            <person name="Buee M."/>
            <person name="Cantarel B."/>
            <person name="Chevalier G."/>
            <person name="Couloux A."/>
            <person name="Da Silva C."/>
            <person name="Denoeud F."/>
            <person name="Duplessis S."/>
            <person name="Ghignone S."/>
            <person name="Hilselberger B."/>
            <person name="Iotti M."/>
            <person name="Marcais B."/>
            <person name="Mello A."/>
            <person name="Miranda M."/>
            <person name="Pacioni G."/>
            <person name="Quesneville H."/>
            <person name="Riccioni C."/>
            <person name="Ruotolo R."/>
            <person name="Splivallo R."/>
            <person name="Stocchi V."/>
            <person name="Tisserant E."/>
            <person name="Viscomi A.R."/>
            <person name="Zambonelli A."/>
            <person name="Zampieri E."/>
            <person name="Henrissat B."/>
            <person name="Lebrun M.H."/>
            <person name="Paolocci F."/>
            <person name="Bonfante P."/>
            <person name="Ottonello S."/>
            <person name="Wincker P."/>
        </authorList>
    </citation>
    <scope>NUCLEOTIDE SEQUENCE [LARGE SCALE GENOMIC DNA]</scope>
    <source>
        <strain evidence="2 3">Mel28</strain>
    </source>
</reference>
<dbReference type="EMBL" id="FN430350">
    <property type="protein sequence ID" value="CAZ85443.1"/>
    <property type="molecule type" value="Genomic_DNA"/>
</dbReference>
<feature type="domain" description="Sacsin/Nov" evidence="1">
    <location>
        <begin position="13"/>
        <end position="242"/>
    </location>
</feature>
<dbReference type="GeneID" id="9182746"/>
<gene>
    <name evidence="2" type="ORF">GSTUM_00010310001</name>
</gene>
<dbReference type="Pfam" id="PF25794">
    <property type="entry name" value="SACS"/>
    <property type="match status" value="2"/>
</dbReference>
<dbReference type="OMA" id="WISIAND"/>